<keyword evidence="7" id="KW-0227">DNA damage</keyword>
<reference evidence="17 18" key="1">
    <citation type="journal article" date="2016" name="Mol. Biol. Evol.">
        <title>Comparative Genomics of Early-Diverging Mushroom-Forming Fungi Provides Insights into the Origins of Lignocellulose Decay Capabilities.</title>
        <authorList>
            <person name="Nagy L.G."/>
            <person name="Riley R."/>
            <person name="Tritt A."/>
            <person name="Adam C."/>
            <person name="Daum C."/>
            <person name="Floudas D."/>
            <person name="Sun H."/>
            <person name="Yadav J.S."/>
            <person name="Pangilinan J."/>
            <person name="Larsson K.H."/>
            <person name="Matsuura K."/>
            <person name="Barry K."/>
            <person name="Labutti K."/>
            <person name="Kuo R."/>
            <person name="Ohm R.A."/>
            <person name="Bhattacharya S.S."/>
            <person name="Shirouzu T."/>
            <person name="Yoshinaga Y."/>
            <person name="Martin F.M."/>
            <person name="Grigoriev I.V."/>
            <person name="Hibbett D.S."/>
        </authorList>
    </citation>
    <scope>NUCLEOTIDE SEQUENCE [LARGE SCALE GENOMIC DNA]</scope>
    <source>
        <strain evidence="17 18">HHB14362 ss-1</strain>
    </source>
</reference>
<dbReference type="FunCoup" id="A0A165V9Z3">
    <property type="interactions" value="584"/>
</dbReference>
<dbReference type="InterPro" id="IPR018936">
    <property type="entry name" value="PI3/4_kinase_CS"/>
</dbReference>
<evidence type="ECO:0000256" key="3">
    <source>
        <dbReference type="ARBA" id="ARBA00012513"/>
    </source>
</evidence>
<dbReference type="PANTHER" id="PTHR11139:SF125">
    <property type="entry name" value="SERINE_THREONINE-PROTEIN KINASE MEC1"/>
    <property type="match status" value="1"/>
</dbReference>
<keyword evidence="10" id="KW-0234">DNA repair</keyword>
<dbReference type="Gene3D" id="3.30.1010.10">
    <property type="entry name" value="Phosphatidylinositol 3-kinase Catalytic Subunit, Chain A, domain 4"/>
    <property type="match status" value="1"/>
</dbReference>
<evidence type="ECO:0000256" key="8">
    <source>
        <dbReference type="ARBA" id="ARBA00022777"/>
    </source>
</evidence>
<dbReference type="PANTHER" id="PTHR11139">
    <property type="entry name" value="ATAXIA TELANGIECTASIA MUTATED ATM -RELATED"/>
    <property type="match status" value="1"/>
</dbReference>
<evidence type="ECO:0000259" key="14">
    <source>
        <dbReference type="PROSITE" id="PS50290"/>
    </source>
</evidence>
<dbReference type="GO" id="GO:0005694">
    <property type="term" value="C:chromosome"/>
    <property type="evidence" value="ECO:0007669"/>
    <property type="project" value="TreeGrafter"/>
</dbReference>
<dbReference type="SMART" id="SM00146">
    <property type="entry name" value="PI3Kc"/>
    <property type="match status" value="1"/>
</dbReference>
<comment type="catalytic activity">
    <reaction evidence="12">
        <text>L-threonyl-[protein] + ATP = O-phospho-L-threonyl-[protein] + ADP + H(+)</text>
        <dbReference type="Rhea" id="RHEA:46608"/>
        <dbReference type="Rhea" id="RHEA-COMP:11060"/>
        <dbReference type="Rhea" id="RHEA-COMP:11605"/>
        <dbReference type="ChEBI" id="CHEBI:15378"/>
        <dbReference type="ChEBI" id="CHEBI:30013"/>
        <dbReference type="ChEBI" id="CHEBI:30616"/>
        <dbReference type="ChEBI" id="CHEBI:61977"/>
        <dbReference type="ChEBI" id="CHEBI:456216"/>
        <dbReference type="EC" id="2.7.11.1"/>
    </reaction>
</comment>
<dbReference type="EC" id="2.7.11.1" evidence="3"/>
<keyword evidence="5" id="KW-0808">Transferase</keyword>
<dbReference type="PROSITE" id="PS51189">
    <property type="entry name" value="FAT"/>
    <property type="match status" value="1"/>
</dbReference>
<dbReference type="InterPro" id="IPR016024">
    <property type="entry name" value="ARM-type_fold"/>
</dbReference>
<feature type="domain" description="FATC" evidence="16">
    <location>
        <begin position="1935"/>
        <end position="1967"/>
    </location>
</feature>
<comment type="subcellular location">
    <subcellularLocation>
        <location evidence="1">Nucleus</location>
    </subcellularLocation>
</comment>
<dbReference type="Pfam" id="PF23593">
    <property type="entry name" value="HEAT_ATR"/>
    <property type="match status" value="1"/>
</dbReference>
<keyword evidence="11" id="KW-0539">Nucleus</keyword>
<dbReference type="SMART" id="SM01343">
    <property type="entry name" value="FATC"/>
    <property type="match status" value="1"/>
</dbReference>
<dbReference type="Pfam" id="PF08064">
    <property type="entry name" value="UME"/>
    <property type="match status" value="1"/>
</dbReference>
<evidence type="ECO:0000256" key="9">
    <source>
        <dbReference type="ARBA" id="ARBA00022840"/>
    </source>
</evidence>
<dbReference type="Pfam" id="PF00454">
    <property type="entry name" value="PI3_PI4_kinase"/>
    <property type="match status" value="1"/>
</dbReference>
<keyword evidence="6" id="KW-0547">Nucleotide-binding</keyword>
<dbReference type="STRING" id="1314782.A0A165V9Z3"/>
<dbReference type="InterPro" id="IPR003152">
    <property type="entry name" value="FATC_dom"/>
</dbReference>
<accession>A0A165V9Z3</accession>
<evidence type="ECO:0000313" key="18">
    <source>
        <dbReference type="Proteomes" id="UP000076761"/>
    </source>
</evidence>
<feature type="domain" description="FAT" evidence="15">
    <location>
        <begin position="946"/>
        <end position="1501"/>
    </location>
</feature>
<dbReference type="InterPro" id="IPR036940">
    <property type="entry name" value="PI3/4_kinase_cat_sf"/>
</dbReference>
<dbReference type="InterPro" id="IPR011990">
    <property type="entry name" value="TPR-like_helical_dom_sf"/>
</dbReference>
<evidence type="ECO:0000256" key="5">
    <source>
        <dbReference type="ARBA" id="ARBA00022679"/>
    </source>
</evidence>
<feature type="domain" description="PI3K/PI4K catalytic" evidence="14">
    <location>
        <begin position="1609"/>
        <end position="1920"/>
    </location>
</feature>
<dbReference type="SUPFAM" id="SSF48371">
    <property type="entry name" value="ARM repeat"/>
    <property type="match status" value="1"/>
</dbReference>
<evidence type="ECO:0000256" key="11">
    <source>
        <dbReference type="ARBA" id="ARBA00023242"/>
    </source>
</evidence>
<evidence type="ECO:0000313" key="17">
    <source>
        <dbReference type="EMBL" id="KZT29389.1"/>
    </source>
</evidence>
<dbReference type="PROSITE" id="PS50290">
    <property type="entry name" value="PI3_4_KINASE_3"/>
    <property type="match status" value="1"/>
</dbReference>
<dbReference type="SMART" id="SM00802">
    <property type="entry name" value="UME"/>
    <property type="match status" value="1"/>
</dbReference>
<dbReference type="PROSITE" id="PS00916">
    <property type="entry name" value="PI3_4_KINASE_2"/>
    <property type="match status" value="1"/>
</dbReference>
<keyword evidence="9" id="KW-0067">ATP-binding</keyword>
<evidence type="ECO:0000256" key="7">
    <source>
        <dbReference type="ARBA" id="ARBA00022763"/>
    </source>
</evidence>
<keyword evidence="4" id="KW-0723">Serine/threonine-protein kinase</keyword>
<dbReference type="Pfam" id="PF25030">
    <property type="entry name" value="M-HEAT_ATR"/>
    <property type="match status" value="1"/>
</dbReference>
<dbReference type="Proteomes" id="UP000076761">
    <property type="component" value="Unassembled WGS sequence"/>
</dbReference>
<dbReference type="InterPro" id="IPR014009">
    <property type="entry name" value="PIK_FAT"/>
</dbReference>
<dbReference type="CDD" id="cd00892">
    <property type="entry name" value="PIKKc_ATR"/>
    <property type="match status" value="1"/>
</dbReference>
<name>A0A165V9Z3_9AGAM</name>
<evidence type="ECO:0000256" key="10">
    <source>
        <dbReference type="ARBA" id="ARBA00023204"/>
    </source>
</evidence>
<organism evidence="17 18">
    <name type="scientific">Neolentinus lepideus HHB14362 ss-1</name>
    <dbReference type="NCBI Taxonomy" id="1314782"/>
    <lineage>
        <taxon>Eukaryota</taxon>
        <taxon>Fungi</taxon>
        <taxon>Dikarya</taxon>
        <taxon>Basidiomycota</taxon>
        <taxon>Agaricomycotina</taxon>
        <taxon>Agaricomycetes</taxon>
        <taxon>Gloeophyllales</taxon>
        <taxon>Gloeophyllaceae</taxon>
        <taxon>Neolentinus</taxon>
    </lineage>
</organism>
<dbReference type="InterPro" id="IPR057564">
    <property type="entry name" value="HEAT_ATR"/>
</dbReference>
<dbReference type="InterPro" id="IPR003151">
    <property type="entry name" value="PIK-rel_kinase_FAT"/>
</dbReference>
<dbReference type="Gene3D" id="1.10.1070.11">
    <property type="entry name" value="Phosphatidylinositol 3-/4-kinase, catalytic domain"/>
    <property type="match status" value="1"/>
</dbReference>
<evidence type="ECO:0000256" key="13">
    <source>
        <dbReference type="ARBA" id="ARBA00048679"/>
    </source>
</evidence>
<dbReference type="Gene3D" id="1.25.40.10">
    <property type="entry name" value="Tetratricopeptide repeat domain"/>
    <property type="match status" value="1"/>
</dbReference>
<dbReference type="Pfam" id="PF02260">
    <property type="entry name" value="FATC"/>
    <property type="match status" value="1"/>
</dbReference>
<comment type="similarity">
    <text evidence="2">Belongs to the PI3/PI4-kinase family. ATM subfamily.</text>
</comment>
<dbReference type="InterPro" id="IPR011009">
    <property type="entry name" value="Kinase-like_dom_sf"/>
</dbReference>
<dbReference type="GO" id="GO:0000723">
    <property type="term" value="P:telomere maintenance"/>
    <property type="evidence" value="ECO:0007669"/>
    <property type="project" value="TreeGrafter"/>
</dbReference>
<evidence type="ECO:0000256" key="1">
    <source>
        <dbReference type="ARBA" id="ARBA00004123"/>
    </source>
</evidence>
<evidence type="ECO:0000259" key="16">
    <source>
        <dbReference type="PROSITE" id="PS51190"/>
    </source>
</evidence>
<dbReference type="InterPro" id="IPR012993">
    <property type="entry name" value="UME"/>
</dbReference>
<dbReference type="SUPFAM" id="SSF56112">
    <property type="entry name" value="Protein kinase-like (PK-like)"/>
    <property type="match status" value="1"/>
</dbReference>
<keyword evidence="18" id="KW-1185">Reference proteome</keyword>
<dbReference type="GO" id="GO:0006281">
    <property type="term" value="P:DNA repair"/>
    <property type="evidence" value="ECO:0007669"/>
    <property type="project" value="UniProtKB-KW"/>
</dbReference>
<dbReference type="GO" id="GO:0004674">
    <property type="term" value="F:protein serine/threonine kinase activity"/>
    <property type="evidence" value="ECO:0007669"/>
    <property type="project" value="UniProtKB-KW"/>
</dbReference>
<dbReference type="Pfam" id="PF02259">
    <property type="entry name" value="FAT"/>
    <property type="match status" value="1"/>
</dbReference>
<dbReference type="InterPro" id="IPR000403">
    <property type="entry name" value="PI3/4_kinase_cat_dom"/>
</dbReference>
<dbReference type="InParanoid" id="A0A165V9Z3"/>
<dbReference type="GO" id="GO:0005524">
    <property type="term" value="F:ATP binding"/>
    <property type="evidence" value="ECO:0007669"/>
    <property type="project" value="UniProtKB-KW"/>
</dbReference>
<dbReference type="Gene3D" id="1.25.10.10">
    <property type="entry name" value="Leucine-rich Repeat Variant"/>
    <property type="match status" value="2"/>
</dbReference>
<keyword evidence="8" id="KW-0418">Kinase</keyword>
<dbReference type="EMBL" id="KV425554">
    <property type="protein sequence ID" value="KZT29389.1"/>
    <property type="molecule type" value="Genomic_DNA"/>
</dbReference>
<dbReference type="InterPro" id="IPR056802">
    <property type="entry name" value="ATR-like_M-HEAT"/>
</dbReference>
<evidence type="ECO:0000256" key="2">
    <source>
        <dbReference type="ARBA" id="ARBA00010769"/>
    </source>
</evidence>
<proteinExistence type="inferred from homology"/>
<evidence type="ECO:0000256" key="6">
    <source>
        <dbReference type="ARBA" id="ARBA00022741"/>
    </source>
</evidence>
<dbReference type="PROSITE" id="PS51190">
    <property type="entry name" value="FATC"/>
    <property type="match status" value="1"/>
</dbReference>
<evidence type="ECO:0000256" key="4">
    <source>
        <dbReference type="ARBA" id="ARBA00022527"/>
    </source>
</evidence>
<evidence type="ECO:0000256" key="12">
    <source>
        <dbReference type="ARBA" id="ARBA00047899"/>
    </source>
</evidence>
<dbReference type="OrthoDB" id="381190at2759"/>
<dbReference type="GO" id="GO:0005634">
    <property type="term" value="C:nucleus"/>
    <property type="evidence" value="ECO:0007669"/>
    <property type="project" value="UniProtKB-SubCell"/>
</dbReference>
<protein>
    <recommendedName>
        <fullName evidence="3">non-specific serine/threonine protein kinase</fullName>
        <ecNumber evidence="3">2.7.11.1</ecNumber>
    </recommendedName>
</protein>
<dbReference type="InterPro" id="IPR011989">
    <property type="entry name" value="ARM-like"/>
</dbReference>
<gene>
    <name evidence="17" type="ORF">NEOLEDRAFT_1056118</name>
</gene>
<comment type="catalytic activity">
    <reaction evidence="13">
        <text>L-seryl-[protein] + ATP = O-phospho-L-seryl-[protein] + ADP + H(+)</text>
        <dbReference type="Rhea" id="RHEA:17989"/>
        <dbReference type="Rhea" id="RHEA-COMP:9863"/>
        <dbReference type="Rhea" id="RHEA-COMP:11604"/>
        <dbReference type="ChEBI" id="CHEBI:15378"/>
        <dbReference type="ChEBI" id="CHEBI:29999"/>
        <dbReference type="ChEBI" id="CHEBI:30616"/>
        <dbReference type="ChEBI" id="CHEBI:83421"/>
        <dbReference type="ChEBI" id="CHEBI:456216"/>
        <dbReference type="EC" id="2.7.11.1"/>
    </reaction>
</comment>
<evidence type="ECO:0000259" key="15">
    <source>
        <dbReference type="PROSITE" id="PS51189"/>
    </source>
</evidence>
<dbReference type="InterPro" id="IPR050517">
    <property type="entry name" value="DDR_Repair_Kinase"/>
</dbReference>
<dbReference type="GO" id="GO:0000077">
    <property type="term" value="P:DNA damage checkpoint signaling"/>
    <property type="evidence" value="ECO:0007669"/>
    <property type="project" value="TreeGrafter"/>
</dbReference>
<sequence length="1967" mass="221820">MDEDIEEDDHERSVARILDAIKDRFSTRYGNDILVHNLTGTWQRSIRGDPAPFRITLADTLSEYLRTVVHPEDRTCSRSSEPFKLPTLAICLALVPKLLDGSTEEVTPDVRKKAYQLLARGVSYQKTLVQTEYVVNLVTRGMTDANRSARLAAGRVAVALTEMYQTTSSSPWANMEPVFGMFYRVLDTTKDTVKETTLVTIGAIGKIAGQEVLGQVVCCLVAQLGRQNPVLKGTAYVQLLSLTQLKKRTPYSLISPYLGQIAPFLVSRILTEPTLLNESCRFMSISPTDFISTNLPRILPQLFATCNSKVLERIGRDLGKKPSNLFLNHSHDILAHIFLEDDFKTKAALDFIVNVLRKAAESATIDIQSVVKSCLIPLLADLIIVMGDEAEDKAALGLRGLQKVEQTLHTTTRTAHSSTEEHLGAFLKTHILGIITHMNEMLQEVQGKKSLEAKRQILRSLGAVIVRIGPSVSNVAPQIMATMQTMLGASQLSAATLNSWYKFLTTLSAEDVGPYVGPTTAAFVSVWSHFPESARTTAKQCISYIVVDLGQSLGHYLEDVIDMSSVTELVPLQERLAQIRQGCTPKAAFLRLLERSSSDNLIVAVQAMKELKQYLVSAESEFIRMMASGDVFDPIIGRAMTTLIDNATRDGEEIDSIRLLAYECIGILGALDPDRFELGHNDPRMFVLDNFQDENEAVTFAIHLIQDVLVGAFRSTSDIKYQGHLAYAIQELLRFCKFTPALVGAGSSGSVPLKVRSRWNSLPKHILETVAPLLEARYTLQERSLPDIQHPIYHHKPTYREWLQLWTAYLITQTSGSSAQRIFGVFRSAVRNKDVAVAHHLLPHLVVNILVSGNANEAQSILSEVLAVLEDLVDPGSTSSVDKKLLSARAVFSLMDHLSKWVRLMRQDISRKRADSRRSRIHPGDADSEEQVLRVVSILSSIDQGLMAKAALKCKAFARSLMSFERQLVEMRERNVQTADLQEYYEHLHEIYANIDEPDGMEGISTLILSPSLEHQIRQHESMGHWTSAQSCWEVRLQQGPHDLDSHLGLLRCLRNLGHHDTLRTHVRGVLTRHPEWQDKLAGFQAESAWMVGDWEEVRTVADRSSEETPRLAIARVLLAMQTQDSHNIVSSLSQARTFLGSVVTTSGPQGYRRAYESVLDLHKIHELEVIHQTISQAGRGTSQQVRSSMTTLSKRLSTRLESTLPTFRAREPILSMRRTAFALFSGKHDKLIEAEIGRSWVSSAKIARKASYWQTAYSAVLQAQQSHTPFAFTEGAKLTRAGGEPLRALQELERFLNLQQLSGENIIDLTEEEDAKDDSRRARAKAQTLLARWMNESDRYDLNLVSRTFTKATDLWPKWESGQFYLGRFHDECFKALPTKEHKARSFRMIYLTVKSYSRAIRYGSKYIYQTVPRILTLWLDLGENPKLINGENLSKITTEVMKAIKIAPAYKWYTAFPQIVSRVGHGNKDIYKVLSELIALVIQEYPKQALWLFIAVVKSTKSQRASRGKDILNRLRNNPGNSRNEVPSLINECETMITELLNLCEHEPHGDERTFSMLKKFPVFRRLAPSRLIIPLQESLTAGLPSTSANEARHQPFPVDPPTFQDFQDEVEVMRSLAKPKKITIRGSDGLIYVFLGKPKDDLRKDARMMDFDAIINKLLKANPESRRRQLHIRTYGVVALNEQCGFIQWVPNTVPVRSVLNKMYEARNIRPWDSFMGDCYNKMKALGDKEATEIFQKEILPRYPPIFHEWFIETFPEPSIWLAARSTYGRTAAVMSVVGFILGLGDRHCENILLDVNSGDVVHVDLNCLFEKGKTLDVPERVPFRLTQNIVDGFGVTGVEGVFRIACEITMQLLRDNKDTLMSVLDAFIHDPLQDFENEKRKLPLLMLWLQEKKNATVKEAVDMRAAAKILFTPLEKKLKGIYTTSRERPEKETSTSSLMQMVIQEATDPTNLARMYQGWAAWH</sequence>